<dbReference type="GO" id="GO:0004749">
    <property type="term" value="F:ribose phosphate diphosphokinase activity"/>
    <property type="evidence" value="ECO:0007669"/>
    <property type="project" value="UniProtKB-EC"/>
</dbReference>
<keyword evidence="9" id="KW-0460">Magnesium</keyword>
<dbReference type="EMBL" id="PTJC01000005">
    <property type="protein sequence ID" value="PPK87447.1"/>
    <property type="molecule type" value="Genomic_DNA"/>
</dbReference>
<dbReference type="InterPro" id="IPR029099">
    <property type="entry name" value="Pribosyltran_N"/>
</dbReference>
<proteinExistence type="predicted"/>
<protein>
    <recommendedName>
        <fullName evidence="1">ribose-phosphate diphosphokinase</fullName>
        <ecNumber evidence="1">2.7.6.1</ecNumber>
    </recommendedName>
</protein>
<accession>A0A2S6I7H7</accession>
<dbReference type="Gene3D" id="3.40.50.2020">
    <property type="match status" value="2"/>
</dbReference>
<dbReference type="FunFam" id="3.40.50.2020:FF:000002">
    <property type="entry name" value="Ribose-phosphate pyrophosphokinase"/>
    <property type="match status" value="1"/>
</dbReference>
<evidence type="ECO:0000256" key="8">
    <source>
        <dbReference type="ARBA" id="ARBA00022840"/>
    </source>
</evidence>
<evidence type="ECO:0000313" key="12">
    <source>
        <dbReference type="EMBL" id="PPK87447.1"/>
    </source>
</evidence>
<keyword evidence="5" id="KW-0545">Nucleotide biosynthesis</keyword>
<dbReference type="GO" id="GO:0016301">
    <property type="term" value="F:kinase activity"/>
    <property type="evidence" value="ECO:0007669"/>
    <property type="project" value="UniProtKB-KW"/>
</dbReference>
<dbReference type="GO" id="GO:0002189">
    <property type="term" value="C:ribose phosphate diphosphokinase complex"/>
    <property type="evidence" value="ECO:0007669"/>
    <property type="project" value="TreeGrafter"/>
</dbReference>
<dbReference type="SMART" id="SM01400">
    <property type="entry name" value="Pribosyltran_N"/>
    <property type="match status" value="1"/>
</dbReference>
<dbReference type="PANTHER" id="PTHR10210">
    <property type="entry name" value="RIBOSE-PHOSPHATE DIPHOSPHOKINASE FAMILY MEMBER"/>
    <property type="match status" value="1"/>
</dbReference>
<evidence type="ECO:0000256" key="6">
    <source>
        <dbReference type="ARBA" id="ARBA00022741"/>
    </source>
</evidence>
<evidence type="ECO:0000256" key="9">
    <source>
        <dbReference type="ARBA" id="ARBA00022842"/>
    </source>
</evidence>
<dbReference type="GO" id="GO:0005737">
    <property type="term" value="C:cytoplasm"/>
    <property type="evidence" value="ECO:0007669"/>
    <property type="project" value="TreeGrafter"/>
</dbReference>
<dbReference type="GO" id="GO:0006164">
    <property type="term" value="P:purine nucleotide biosynthetic process"/>
    <property type="evidence" value="ECO:0007669"/>
    <property type="project" value="TreeGrafter"/>
</dbReference>
<name>A0A2S6I7H7_9BACT</name>
<gene>
    <name evidence="12" type="ORF">CLV84_0388</name>
</gene>
<feature type="domain" description="Ribose-phosphate pyrophosphokinase N-terminal" evidence="11">
    <location>
        <begin position="15"/>
        <end position="129"/>
    </location>
</feature>
<evidence type="ECO:0000259" key="11">
    <source>
        <dbReference type="Pfam" id="PF13793"/>
    </source>
</evidence>
<evidence type="ECO:0000256" key="4">
    <source>
        <dbReference type="ARBA" id="ARBA00022723"/>
    </source>
</evidence>
<keyword evidence="2" id="KW-0963">Cytoplasm</keyword>
<organism evidence="12 13">
    <name type="scientific">Neolewinella xylanilytica</name>
    <dbReference type="NCBI Taxonomy" id="1514080"/>
    <lineage>
        <taxon>Bacteria</taxon>
        <taxon>Pseudomonadati</taxon>
        <taxon>Bacteroidota</taxon>
        <taxon>Saprospiria</taxon>
        <taxon>Saprospirales</taxon>
        <taxon>Lewinellaceae</taxon>
        <taxon>Neolewinella</taxon>
    </lineage>
</organism>
<evidence type="ECO:0000256" key="2">
    <source>
        <dbReference type="ARBA" id="ARBA00022490"/>
    </source>
</evidence>
<keyword evidence="4" id="KW-0479">Metal-binding</keyword>
<dbReference type="PANTHER" id="PTHR10210:SF41">
    <property type="entry name" value="RIBOSE-PHOSPHATE PYROPHOSPHOKINASE 1, CHLOROPLASTIC"/>
    <property type="match status" value="1"/>
</dbReference>
<comment type="caution">
    <text evidence="12">The sequence shown here is derived from an EMBL/GenBank/DDBJ whole genome shotgun (WGS) entry which is preliminary data.</text>
</comment>
<keyword evidence="7 12" id="KW-0418">Kinase</keyword>
<dbReference type="SUPFAM" id="SSF53271">
    <property type="entry name" value="PRTase-like"/>
    <property type="match status" value="1"/>
</dbReference>
<dbReference type="CDD" id="cd06223">
    <property type="entry name" value="PRTases_typeI"/>
    <property type="match status" value="1"/>
</dbReference>
<comment type="catalytic activity">
    <reaction evidence="10">
        <text>D-ribose 5-phosphate + ATP = 5-phospho-alpha-D-ribose 1-diphosphate + AMP + H(+)</text>
        <dbReference type="Rhea" id="RHEA:15609"/>
        <dbReference type="ChEBI" id="CHEBI:15378"/>
        <dbReference type="ChEBI" id="CHEBI:30616"/>
        <dbReference type="ChEBI" id="CHEBI:58017"/>
        <dbReference type="ChEBI" id="CHEBI:78346"/>
        <dbReference type="ChEBI" id="CHEBI:456215"/>
        <dbReference type="EC" id="2.7.6.1"/>
    </reaction>
</comment>
<evidence type="ECO:0000256" key="5">
    <source>
        <dbReference type="ARBA" id="ARBA00022727"/>
    </source>
</evidence>
<sequence>MSHKPRLTPMTDKVTLLSVTTSQYLSEQIAEAYGHDLGKFRVARFSDGEMQPIIEESVRGEYVFIIGSTFQPSDNLMEMLLTIDAARRASAGYVCAVIPYFGYARQDRKDRPRVPISAKLIANLLEAAGVDRLMTLDFHADQIQGFFDIPVDHLQSQAIFFPYLQDQDMSNVIFASPDMGGVKRARAYAKYFERDMVICDKYRKRANEISGMTLIGDVSGADVILIDDLIDTAGTLCRAADLIMEKGANSVRAIATHAMLSGNAYENIKNSQLTELIVADTIPLKQQSDKIKVLGSAQLFATAIQHTHENASISELFVN</sequence>
<dbReference type="FunFam" id="3.40.50.2020:FF:000007">
    <property type="entry name" value="Ribose-phosphate pyrophosphokinase"/>
    <property type="match status" value="1"/>
</dbReference>
<dbReference type="GO" id="GO:0006015">
    <property type="term" value="P:5-phosphoribose 1-diphosphate biosynthetic process"/>
    <property type="evidence" value="ECO:0007669"/>
    <property type="project" value="TreeGrafter"/>
</dbReference>
<dbReference type="GO" id="GO:0005524">
    <property type="term" value="F:ATP binding"/>
    <property type="evidence" value="ECO:0007669"/>
    <property type="project" value="UniProtKB-KW"/>
</dbReference>
<dbReference type="AlphaFoldDB" id="A0A2S6I7H7"/>
<dbReference type="NCBIfam" id="TIGR01251">
    <property type="entry name" value="ribP_PPkin"/>
    <property type="match status" value="1"/>
</dbReference>
<keyword evidence="8" id="KW-0067">ATP-binding</keyword>
<dbReference type="EC" id="2.7.6.1" evidence="1"/>
<dbReference type="InterPro" id="IPR000836">
    <property type="entry name" value="PRTase_dom"/>
</dbReference>
<keyword evidence="13" id="KW-1185">Reference proteome</keyword>
<dbReference type="Pfam" id="PF14572">
    <property type="entry name" value="Pribosyl_synth"/>
    <property type="match status" value="1"/>
</dbReference>
<keyword evidence="6" id="KW-0547">Nucleotide-binding</keyword>
<keyword evidence="3" id="KW-0808">Transferase</keyword>
<dbReference type="GO" id="GO:0000287">
    <property type="term" value="F:magnesium ion binding"/>
    <property type="evidence" value="ECO:0007669"/>
    <property type="project" value="InterPro"/>
</dbReference>
<evidence type="ECO:0000256" key="1">
    <source>
        <dbReference type="ARBA" id="ARBA00013247"/>
    </source>
</evidence>
<reference evidence="12 13" key="1">
    <citation type="submission" date="2018-02" db="EMBL/GenBank/DDBJ databases">
        <title>Genomic Encyclopedia of Archaeal and Bacterial Type Strains, Phase II (KMG-II): from individual species to whole genera.</title>
        <authorList>
            <person name="Goeker M."/>
        </authorList>
    </citation>
    <scope>NUCLEOTIDE SEQUENCE [LARGE SCALE GENOMIC DNA]</scope>
    <source>
        <strain evidence="12 13">DSM 29526</strain>
    </source>
</reference>
<evidence type="ECO:0000256" key="10">
    <source>
        <dbReference type="ARBA" id="ARBA00049535"/>
    </source>
</evidence>
<evidence type="ECO:0000256" key="7">
    <source>
        <dbReference type="ARBA" id="ARBA00022777"/>
    </source>
</evidence>
<dbReference type="Proteomes" id="UP000237662">
    <property type="component" value="Unassembled WGS sequence"/>
</dbReference>
<evidence type="ECO:0000313" key="13">
    <source>
        <dbReference type="Proteomes" id="UP000237662"/>
    </source>
</evidence>
<dbReference type="Pfam" id="PF13793">
    <property type="entry name" value="Pribosyltran_N"/>
    <property type="match status" value="1"/>
</dbReference>
<evidence type="ECO:0000256" key="3">
    <source>
        <dbReference type="ARBA" id="ARBA00022679"/>
    </source>
</evidence>
<dbReference type="RefSeq" id="WP_245911355.1">
    <property type="nucleotide sequence ID" value="NZ_PTJC01000005.1"/>
</dbReference>
<dbReference type="InterPro" id="IPR005946">
    <property type="entry name" value="Rib-P_diPkinase"/>
</dbReference>
<dbReference type="InterPro" id="IPR029057">
    <property type="entry name" value="PRTase-like"/>
</dbReference>
<dbReference type="NCBIfam" id="NF002320">
    <property type="entry name" value="PRK01259.1"/>
    <property type="match status" value="1"/>
</dbReference>